<sequence>MAAPATKTIANISGSWGMSLSDSTDAVLALQGIGWVTRKTIGAAGLTLAMKQYTAKDTDGEHDLVYFPNTPGKEPDSAWLASGPSSEESVVIHFDQIITGGLKGTSETRFVNGLLHDHTDWLFGTVSTQNVFREYAEIVALDDLHLAGRGKQGPWIDDGTPMLITQARSPNGWVAIQTWGFQNIAVNGTTERRFARNIVVTKGKDRVEIRLVYDFLGELAA</sequence>
<dbReference type="EMBL" id="ALBS01000266">
    <property type="protein sequence ID" value="EJT46962.1"/>
    <property type="molecule type" value="Genomic_DNA"/>
</dbReference>
<dbReference type="OrthoDB" id="425354at2759"/>
<reference evidence="1 2" key="1">
    <citation type="journal article" date="2012" name="Eukaryot. Cell">
        <title>Draft genome sequence of CBS 2479, the standard type strain of Trichosporon asahii.</title>
        <authorList>
            <person name="Yang R.Y."/>
            <person name="Li H.T."/>
            <person name="Zhu H."/>
            <person name="Zhou G.P."/>
            <person name="Wang M."/>
            <person name="Wang L."/>
        </authorList>
    </citation>
    <scope>NUCLEOTIDE SEQUENCE [LARGE SCALE GENOMIC DNA]</scope>
    <source>
        <strain evidence="2">ATCC 90039 / CBS 2479 / JCM 2466 / KCTC 7840 / NCYC 2677 / UAMH 7654</strain>
    </source>
</reference>
<dbReference type="Proteomes" id="UP000002748">
    <property type="component" value="Unassembled WGS sequence"/>
</dbReference>
<organism evidence="1 2">
    <name type="scientific">Trichosporon asahii var. asahii (strain ATCC 90039 / CBS 2479 / JCM 2466 / KCTC 7840 / NBRC 103889/ NCYC 2677 / UAMH 7654)</name>
    <name type="common">Yeast</name>
    <dbReference type="NCBI Taxonomy" id="1186058"/>
    <lineage>
        <taxon>Eukaryota</taxon>
        <taxon>Fungi</taxon>
        <taxon>Dikarya</taxon>
        <taxon>Basidiomycota</taxon>
        <taxon>Agaricomycotina</taxon>
        <taxon>Tremellomycetes</taxon>
        <taxon>Trichosporonales</taxon>
        <taxon>Trichosporonaceae</taxon>
        <taxon>Trichosporon</taxon>
    </lineage>
</organism>
<evidence type="ECO:0000313" key="1">
    <source>
        <dbReference type="EMBL" id="EJT46962.1"/>
    </source>
</evidence>
<dbReference type="PANTHER" id="PTHR38115:SF1">
    <property type="entry name" value="LIPOCALIN-LIKE DOMAIN-CONTAINING PROTEIN"/>
    <property type="match status" value="1"/>
</dbReference>
<protein>
    <submittedName>
        <fullName evidence="1">Uncharacterized protein</fullName>
    </submittedName>
</protein>
<proteinExistence type="predicted"/>
<dbReference type="PANTHER" id="PTHR38115">
    <property type="entry name" value="LIPOCALIN-LIKE DOMAIN-CONTAINING PROTEIN"/>
    <property type="match status" value="1"/>
</dbReference>
<gene>
    <name evidence="1" type="ORF">A1Q1_04205</name>
</gene>
<dbReference type="RefSeq" id="XP_014178057.1">
    <property type="nucleotide sequence ID" value="XM_014322582.1"/>
</dbReference>
<name>J6EVX5_TRIAS</name>
<dbReference type="KEGG" id="tasa:A1Q1_04205"/>
<accession>J6EVX5</accession>
<dbReference type="GeneID" id="25987718"/>
<dbReference type="AlphaFoldDB" id="J6EVX5"/>
<comment type="caution">
    <text evidence="1">The sequence shown here is derived from an EMBL/GenBank/DDBJ whole genome shotgun (WGS) entry which is preliminary data.</text>
</comment>
<dbReference type="VEuPathDB" id="FungiDB:A1Q1_04205"/>
<dbReference type="InterPro" id="IPR053037">
    <property type="entry name" value="Pericyclase_pydY-like"/>
</dbReference>
<dbReference type="HOGENOM" id="CLU_088979_2_0_1"/>
<evidence type="ECO:0000313" key="2">
    <source>
        <dbReference type="Proteomes" id="UP000002748"/>
    </source>
</evidence>